<feature type="compositionally biased region" description="Basic and acidic residues" evidence="1">
    <location>
        <begin position="577"/>
        <end position="595"/>
    </location>
</feature>
<feature type="compositionally biased region" description="Acidic residues" evidence="1">
    <location>
        <begin position="160"/>
        <end position="177"/>
    </location>
</feature>
<name>A0A067Q045_9AGAM</name>
<feature type="region of interest" description="Disordered" evidence="1">
    <location>
        <begin position="481"/>
        <end position="712"/>
    </location>
</feature>
<feature type="compositionally biased region" description="Low complexity" evidence="1">
    <location>
        <begin position="332"/>
        <end position="342"/>
    </location>
</feature>
<gene>
    <name evidence="3" type="ORF">JAAARDRAFT_59107</name>
</gene>
<feature type="compositionally biased region" description="Polar residues" evidence="1">
    <location>
        <begin position="271"/>
        <end position="293"/>
    </location>
</feature>
<feature type="region of interest" description="Disordered" evidence="1">
    <location>
        <begin position="192"/>
        <end position="303"/>
    </location>
</feature>
<dbReference type="Proteomes" id="UP000027265">
    <property type="component" value="Unassembled WGS sequence"/>
</dbReference>
<feature type="region of interest" description="Disordered" evidence="1">
    <location>
        <begin position="331"/>
        <end position="392"/>
    </location>
</feature>
<protein>
    <submittedName>
        <fullName evidence="3">Uncharacterized protein</fullName>
    </submittedName>
</protein>
<keyword evidence="2" id="KW-0812">Transmembrane</keyword>
<feature type="compositionally biased region" description="Low complexity" evidence="1">
    <location>
        <begin position="621"/>
        <end position="638"/>
    </location>
</feature>
<dbReference type="InParanoid" id="A0A067Q045"/>
<evidence type="ECO:0000313" key="3">
    <source>
        <dbReference type="EMBL" id="KDQ56887.1"/>
    </source>
</evidence>
<feature type="compositionally biased region" description="Low complexity" evidence="1">
    <location>
        <begin position="93"/>
        <end position="120"/>
    </location>
</feature>
<feature type="compositionally biased region" description="Polar residues" evidence="1">
    <location>
        <begin position="645"/>
        <end position="672"/>
    </location>
</feature>
<keyword evidence="4" id="KW-1185">Reference proteome</keyword>
<accession>A0A067Q045</accession>
<dbReference type="EMBL" id="KL197721">
    <property type="protein sequence ID" value="KDQ56887.1"/>
    <property type="molecule type" value="Genomic_DNA"/>
</dbReference>
<feature type="region of interest" description="Disordered" evidence="1">
    <location>
        <begin position="93"/>
        <end position="142"/>
    </location>
</feature>
<feature type="transmembrane region" description="Helical" evidence="2">
    <location>
        <begin position="52"/>
        <end position="73"/>
    </location>
</feature>
<keyword evidence="2" id="KW-0472">Membrane</keyword>
<keyword evidence="2" id="KW-1133">Transmembrane helix</keyword>
<sequence length="712" mass="74595">MSLTFLLVFGPTFLFPGAGFGGGMGVVAAPSSGLYRRQSTTSASGSSSSVSVSVWVPILVVCIVICAVAIFTWTRRALRRGTGTTGVQASAAAASAAGTTQEVTAEQLAGRPAAQAASAARRNRRRRPGRTPSQMSTKSLPAYMKEPGDQELVIYRGPDEAEEEVDEDEEEEMEQENAEVNVPHSRINIYPPMPTTPPDTPLLPNDANDISRQNLLPPDNGGNVTRNSFDTVGISEESGSALMEETQEPANTFGGDAPPDYEDSPAEPPNVTATTPAALTDVPTQPATATTPNEAGPAISPPIPAAVEHRRRSGIRGLWSAMSHPGSRIIHAAAPSPANSRPSHGHNRDDSVPSVMSVGSGSSHSPSSSQDASRISTNRPGHRQNQSSAGSVLNSALRTISRTRSNNTLNSNHLNSPSMISLNSISAPLSHTLVRTDFVYPKSGPTPEQIKLISSRESFGRFGVPYGADAVAYASASRVNLERPPPDFESAVADGRRDTEATGRRSRDSAGPSSSSHARTESRADSALNVETSVEGIEGLPSGSTSMTLGESMIESPSTATTLDPIPDPEPGSSSFDDIKVDVEADSIPHVHVQENQEPQPQPHRRTPTEPTTTAPPPSSFKPVSSSPLRSESRASSVFSYATAPESQSPTASPSSQHFPHNETSTPSISTNSGSGTASPASDAAATPRMGPSHLHEATDMTVSPSPMVAAH</sequence>
<dbReference type="STRING" id="933084.A0A067Q045"/>
<evidence type="ECO:0000313" key="4">
    <source>
        <dbReference type="Proteomes" id="UP000027265"/>
    </source>
</evidence>
<feature type="compositionally biased region" description="Low complexity" evidence="1">
    <location>
        <begin position="352"/>
        <end position="369"/>
    </location>
</feature>
<organism evidence="3 4">
    <name type="scientific">Jaapia argillacea MUCL 33604</name>
    <dbReference type="NCBI Taxonomy" id="933084"/>
    <lineage>
        <taxon>Eukaryota</taxon>
        <taxon>Fungi</taxon>
        <taxon>Dikarya</taxon>
        <taxon>Basidiomycota</taxon>
        <taxon>Agaricomycotina</taxon>
        <taxon>Agaricomycetes</taxon>
        <taxon>Agaricomycetidae</taxon>
        <taxon>Jaapiales</taxon>
        <taxon>Jaapiaceae</taxon>
        <taxon>Jaapia</taxon>
    </lineage>
</organism>
<evidence type="ECO:0000256" key="1">
    <source>
        <dbReference type="SAM" id="MobiDB-lite"/>
    </source>
</evidence>
<feature type="compositionally biased region" description="Low complexity" evidence="1">
    <location>
        <begin position="673"/>
        <end position="688"/>
    </location>
</feature>
<dbReference type="HOGENOM" id="CLU_020538_0_0_1"/>
<feature type="region of interest" description="Disordered" evidence="1">
    <location>
        <begin position="160"/>
        <end position="180"/>
    </location>
</feature>
<feature type="compositionally biased region" description="Polar residues" evidence="1">
    <location>
        <begin position="542"/>
        <end position="562"/>
    </location>
</feature>
<feature type="compositionally biased region" description="Basic and acidic residues" evidence="1">
    <location>
        <begin position="494"/>
        <end position="508"/>
    </location>
</feature>
<dbReference type="AlphaFoldDB" id="A0A067Q045"/>
<dbReference type="OrthoDB" id="2804493at2759"/>
<feature type="compositionally biased region" description="Polar residues" evidence="1">
    <location>
        <begin position="370"/>
        <end position="392"/>
    </location>
</feature>
<proteinExistence type="predicted"/>
<feature type="compositionally biased region" description="Pro residues" evidence="1">
    <location>
        <begin position="192"/>
        <end position="201"/>
    </location>
</feature>
<reference evidence="4" key="1">
    <citation type="journal article" date="2014" name="Proc. Natl. Acad. Sci. U.S.A.">
        <title>Extensive sampling of basidiomycete genomes demonstrates inadequacy of the white-rot/brown-rot paradigm for wood decay fungi.</title>
        <authorList>
            <person name="Riley R."/>
            <person name="Salamov A.A."/>
            <person name="Brown D.W."/>
            <person name="Nagy L.G."/>
            <person name="Floudas D."/>
            <person name="Held B.W."/>
            <person name="Levasseur A."/>
            <person name="Lombard V."/>
            <person name="Morin E."/>
            <person name="Otillar R."/>
            <person name="Lindquist E.A."/>
            <person name="Sun H."/>
            <person name="LaButti K.M."/>
            <person name="Schmutz J."/>
            <person name="Jabbour D."/>
            <person name="Luo H."/>
            <person name="Baker S.E."/>
            <person name="Pisabarro A.G."/>
            <person name="Walton J.D."/>
            <person name="Blanchette R.A."/>
            <person name="Henrissat B."/>
            <person name="Martin F."/>
            <person name="Cullen D."/>
            <person name="Hibbett D.S."/>
            <person name="Grigoriev I.V."/>
        </authorList>
    </citation>
    <scope>NUCLEOTIDE SEQUENCE [LARGE SCALE GENOMIC DNA]</scope>
    <source>
        <strain evidence="4">MUCL 33604</strain>
    </source>
</reference>
<evidence type="ECO:0000256" key="2">
    <source>
        <dbReference type="SAM" id="Phobius"/>
    </source>
</evidence>